<dbReference type="Proteomes" id="UP000629468">
    <property type="component" value="Unassembled WGS sequence"/>
</dbReference>
<comment type="caution">
    <text evidence="2">The sequence shown here is derived from an EMBL/GenBank/DDBJ whole genome shotgun (WGS) entry which is preliminary data.</text>
</comment>
<keyword evidence="1" id="KW-0175">Coiled coil</keyword>
<feature type="coiled-coil region" evidence="1">
    <location>
        <begin position="170"/>
        <end position="197"/>
    </location>
</feature>
<accession>A0A8H7C7Y0</accession>
<name>A0A8H7C7Y0_AGABI</name>
<evidence type="ECO:0000313" key="3">
    <source>
        <dbReference type="Proteomes" id="UP000629468"/>
    </source>
</evidence>
<sequence length="284" mass="32671">MVEPQPQPLVCVFLKLPPSHRPVSRIYEIAWDVFLPQLNRLNEAFEAAQAVHPSSEAKKVWSEARKNASKKMSKLQDITFASFNTAFDFLEFLNALYNAKDTSEPYRSFRNSVNQAISRIGIAQEVMLEFREDIRIVIGQFTAIMSNDDRDISPLTTESSQSLLELATGVEECNAVLEEYCEELKEVQQQGSEDKANPPSEEELRVVREKWLAFKEISGPNAYRWQALKLEMQGLKDRDKKATRFNNPANSTTPVGSSNNHRMPFWRKFFRRILSCLSVEKFVR</sequence>
<protein>
    <submittedName>
        <fullName evidence="2">Uncharacterized protein</fullName>
    </submittedName>
</protein>
<dbReference type="AlphaFoldDB" id="A0A8H7C7Y0"/>
<evidence type="ECO:0000256" key="1">
    <source>
        <dbReference type="SAM" id="Coils"/>
    </source>
</evidence>
<dbReference type="EMBL" id="JABXXO010000010">
    <property type="protein sequence ID" value="KAF7768642.1"/>
    <property type="molecule type" value="Genomic_DNA"/>
</dbReference>
<reference evidence="2 3" key="1">
    <citation type="journal article" name="Sci. Rep.">
        <title>Telomere-to-telomere assembled and centromere annotated genomes of the two main subspecies of the button mushroom Agaricus bisporus reveal especially polymorphic chromosome ends.</title>
        <authorList>
            <person name="Sonnenberg A.S.M."/>
            <person name="Sedaghat-Telgerd N."/>
            <person name="Lavrijssen B."/>
            <person name="Ohm R.A."/>
            <person name="Hendrickx P.M."/>
            <person name="Scholtmeijer K."/>
            <person name="Baars J.J.P."/>
            <person name="van Peer A."/>
        </authorList>
    </citation>
    <scope>NUCLEOTIDE SEQUENCE [LARGE SCALE GENOMIC DNA]</scope>
    <source>
        <strain evidence="2 3">H119_p4</strain>
    </source>
</reference>
<organism evidence="2 3">
    <name type="scientific">Agaricus bisporus var. burnettii</name>
    <dbReference type="NCBI Taxonomy" id="192524"/>
    <lineage>
        <taxon>Eukaryota</taxon>
        <taxon>Fungi</taxon>
        <taxon>Dikarya</taxon>
        <taxon>Basidiomycota</taxon>
        <taxon>Agaricomycotina</taxon>
        <taxon>Agaricomycetes</taxon>
        <taxon>Agaricomycetidae</taxon>
        <taxon>Agaricales</taxon>
        <taxon>Agaricineae</taxon>
        <taxon>Agaricaceae</taxon>
        <taxon>Agaricus</taxon>
    </lineage>
</organism>
<proteinExistence type="predicted"/>
<evidence type="ECO:0000313" key="2">
    <source>
        <dbReference type="EMBL" id="KAF7768642.1"/>
    </source>
</evidence>
<gene>
    <name evidence="2" type="ORF">Agabi119p4_7885</name>
</gene>